<name>A0ACA9YCP4_9ASCO</name>
<accession>A0ACA9YCP4</accession>
<sequence length="241" mass="28609">MSIEPFLLVDLSDSVFHDISTSCSVDESNYTWYNEVEYSDDSLSISHFDDLQINSDTLDTLNQLTIGSNEYITEIPKTNNDKIATHINAHEFFIKITYNRQKLVSRIKDSLVTLDEMISLHKPSKVKAMIYRTNHHQTKLNLYELSCKLNLSHYDLKITKRIEWQVMKVFGKYCGFEFGEKTWLKSTTERERKNQIEFLFSIFEDILPITRESLKTIITRGTYRKVQYEHRQKKRWSISRR</sequence>
<evidence type="ECO:0000313" key="2">
    <source>
        <dbReference type="Proteomes" id="UP001152531"/>
    </source>
</evidence>
<dbReference type="Proteomes" id="UP001152531">
    <property type="component" value="Unassembled WGS sequence"/>
</dbReference>
<protein>
    <submittedName>
        <fullName evidence="1">Uncharacterized protein</fullName>
    </submittedName>
</protein>
<organism evidence="1 2">
    <name type="scientific">[Candida] jaroonii</name>
    <dbReference type="NCBI Taxonomy" id="467808"/>
    <lineage>
        <taxon>Eukaryota</taxon>
        <taxon>Fungi</taxon>
        <taxon>Dikarya</taxon>
        <taxon>Ascomycota</taxon>
        <taxon>Saccharomycotina</taxon>
        <taxon>Pichiomycetes</taxon>
        <taxon>Debaryomycetaceae</taxon>
        <taxon>Yamadazyma</taxon>
    </lineage>
</organism>
<evidence type="ECO:0000313" key="1">
    <source>
        <dbReference type="EMBL" id="CAH6722684.1"/>
    </source>
</evidence>
<keyword evidence="2" id="KW-1185">Reference proteome</keyword>
<reference evidence="1" key="1">
    <citation type="submission" date="2022-06" db="EMBL/GenBank/DDBJ databases">
        <authorList>
            <person name="Legras J.-L."/>
            <person name="Devillers H."/>
            <person name="Grondin C."/>
        </authorList>
    </citation>
    <scope>NUCLEOTIDE SEQUENCE</scope>
    <source>
        <strain evidence="1">CLIB 1444</strain>
    </source>
</reference>
<comment type="caution">
    <text evidence="1">The sequence shown here is derived from an EMBL/GenBank/DDBJ whole genome shotgun (WGS) entry which is preliminary data.</text>
</comment>
<gene>
    <name evidence="1" type="ORF">CLIB1444_10S04038</name>
</gene>
<dbReference type="EMBL" id="CALSDN010000010">
    <property type="protein sequence ID" value="CAH6722684.1"/>
    <property type="molecule type" value="Genomic_DNA"/>
</dbReference>
<proteinExistence type="predicted"/>